<reference evidence="1 2" key="1">
    <citation type="journal article" date="2012" name="Science">
        <title>The Paleozoic origin of enzymatic lignin decomposition reconstructed from 31 fungal genomes.</title>
        <authorList>
            <person name="Floudas D."/>
            <person name="Binder M."/>
            <person name="Riley R."/>
            <person name="Barry K."/>
            <person name="Blanchette R.A."/>
            <person name="Henrissat B."/>
            <person name="Martinez A.T."/>
            <person name="Otillar R."/>
            <person name="Spatafora J.W."/>
            <person name="Yadav J.S."/>
            <person name="Aerts A."/>
            <person name="Benoit I."/>
            <person name="Boyd A."/>
            <person name="Carlson A."/>
            <person name="Copeland A."/>
            <person name="Coutinho P.M."/>
            <person name="de Vries R.P."/>
            <person name="Ferreira P."/>
            <person name="Findley K."/>
            <person name="Foster B."/>
            <person name="Gaskell J."/>
            <person name="Glotzer D."/>
            <person name="Gorecki P."/>
            <person name="Heitman J."/>
            <person name="Hesse C."/>
            <person name="Hori C."/>
            <person name="Igarashi K."/>
            <person name="Jurgens J.A."/>
            <person name="Kallen N."/>
            <person name="Kersten P."/>
            <person name="Kohler A."/>
            <person name="Kuees U."/>
            <person name="Kumar T.K.A."/>
            <person name="Kuo A."/>
            <person name="LaButti K."/>
            <person name="Larrondo L.F."/>
            <person name="Lindquist E."/>
            <person name="Ling A."/>
            <person name="Lombard V."/>
            <person name="Lucas S."/>
            <person name="Lundell T."/>
            <person name="Martin R."/>
            <person name="McLaughlin D.J."/>
            <person name="Morgenstern I."/>
            <person name="Morin E."/>
            <person name="Murat C."/>
            <person name="Nagy L.G."/>
            <person name="Nolan M."/>
            <person name="Ohm R.A."/>
            <person name="Patyshakuliyeva A."/>
            <person name="Rokas A."/>
            <person name="Ruiz-Duenas F.J."/>
            <person name="Sabat G."/>
            <person name="Salamov A."/>
            <person name="Samejima M."/>
            <person name="Schmutz J."/>
            <person name="Slot J.C."/>
            <person name="St John F."/>
            <person name="Stenlid J."/>
            <person name="Sun H."/>
            <person name="Sun S."/>
            <person name="Syed K."/>
            <person name="Tsang A."/>
            <person name="Wiebenga A."/>
            <person name="Young D."/>
            <person name="Pisabarro A."/>
            <person name="Eastwood D.C."/>
            <person name="Martin F."/>
            <person name="Cullen D."/>
            <person name="Grigoriev I.V."/>
            <person name="Hibbett D.S."/>
        </authorList>
    </citation>
    <scope>NUCLEOTIDE SEQUENCE [LARGE SCALE GENOMIC DNA]</scope>
    <source>
        <strain evidence="1 2">DJM-731 SS1</strain>
    </source>
</reference>
<protein>
    <submittedName>
        <fullName evidence="1">Uncharacterized protein</fullName>
    </submittedName>
</protein>
<dbReference type="Proteomes" id="UP000030653">
    <property type="component" value="Unassembled WGS sequence"/>
</dbReference>
<keyword evidence="2" id="KW-1185">Reference proteome</keyword>
<sequence>MPPFITEYPYFPGLSKRIITKATLFELNAQAAKFPYGHSPKEKTQASYLERTKMHHLEYQHQQSKKVQEKQNTKKAKSLACLGKWKMQKWKMQKALCEVVEALTEDQGE</sequence>
<proteinExistence type="predicted"/>
<accession>M5G1K6</accession>
<dbReference type="EMBL" id="JH795861">
    <property type="protein sequence ID" value="EJU02604.1"/>
    <property type="molecule type" value="Genomic_DNA"/>
</dbReference>
<dbReference type="RefSeq" id="XP_040629498.1">
    <property type="nucleotide sequence ID" value="XM_040771093.1"/>
</dbReference>
<dbReference type="HOGENOM" id="CLU_2183851_0_0_1"/>
<gene>
    <name evidence="1" type="ORF">DACRYDRAFT_15277</name>
</gene>
<dbReference type="AlphaFoldDB" id="M5G1K6"/>
<evidence type="ECO:0000313" key="2">
    <source>
        <dbReference type="Proteomes" id="UP000030653"/>
    </source>
</evidence>
<organism evidence="1 2">
    <name type="scientific">Dacryopinax primogenitus (strain DJM 731)</name>
    <name type="common">Brown rot fungus</name>
    <dbReference type="NCBI Taxonomy" id="1858805"/>
    <lineage>
        <taxon>Eukaryota</taxon>
        <taxon>Fungi</taxon>
        <taxon>Dikarya</taxon>
        <taxon>Basidiomycota</taxon>
        <taxon>Agaricomycotina</taxon>
        <taxon>Dacrymycetes</taxon>
        <taxon>Dacrymycetales</taxon>
        <taxon>Dacrymycetaceae</taxon>
        <taxon>Dacryopinax</taxon>
    </lineage>
</organism>
<dbReference type="GeneID" id="63686155"/>
<evidence type="ECO:0000313" key="1">
    <source>
        <dbReference type="EMBL" id="EJU02604.1"/>
    </source>
</evidence>
<name>M5G1K6_DACPD</name>